<accession>A0AAV4EUF5</accession>
<reference evidence="1 2" key="1">
    <citation type="journal article" date="2021" name="Elife">
        <title>Chloroplast acquisition without the gene transfer in kleptoplastic sea slugs, Plakobranchus ocellatus.</title>
        <authorList>
            <person name="Maeda T."/>
            <person name="Takahashi S."/>
            <person name="Yoshida T."/>
            <person name="Shimamura S."/>
            <person name="Takaki Y."/>
            <person name="Nagai Y."/>
            <person name="Toyoda A."/>
            <person name="Suzuki Y."/>
            <person name="Arimoto A."/>
            <person name="Ishii H."/>
            <person name="Satoh N."/>
            <person name="Nishiyama T."/>
            <person name="Hasebe M."/>
            <person name="Maruyama T."/>
            <person name="Minagawa J."/>
            <person name="Obokata J."/>
            <person name="Shigenobu S."/>
        </authorList>
    </citation>
    <scope>NUCLEOTIDE SEQUENCE [LARGE SCALE GENOMIC DNA]</scope>
</reference>
<protein>
    <submittedName>
        <fullName evidence="1">Uncharacterized protein</fullName>
    </submittedName>
</protein>
<dbReference type="EMBL" id="BMAT01007451">
    <property type="protein sequence ID" value="GFR64574.1"/>
    <property type="molecule type" value="Genomic_DNA"/>
</dbReference>
<name>A0AAV4EUF5_9GAST</name>
<proteinExistence type="predicted"/>
<comment type="caution">
    <text evidence="1">The sequence shown here is derived from an EMBL/GenBank/DDBJ whole genome shotgun (WGS) entry which is preliminary data.</text>
</comment>
<dbReference type="Proteomes" id="UP000762676">
    <property type="component" value="Unassembled WGS sequence"/>
</dbReference>
<organism evidence="1 2">
    <name type="scientific">Elysia marginata</name>
    <dbReference type="NCBI Taxonomy" id="1093978"/>
    <lineage>
        <taxon>Eukaryota</taxon>
        <taxon>Metazoa</taxon>
        <taxon>Spiralia</taxon>
        <taxon>Lophotrochozoa</taxon>
        <taxon>Mollusca</taxon>
        <taxon>Gastropoda</taxon>
        <taxon>Heterobranchia</taxon>
        <taxon>Euthyneura</taxon>
        <taxon>Panpulmonata</taxon>
        <taxon>Sacoglossa</taxon>
        <taxon>Placobranchoidea</taxon>
        <taxon>Plakobranchidae</taxon>
        <taxon>Elysia</taxon>
    </lineage>
</organism>
<gene>
    <name evidence="1" type="ORF">ElyMa_003634700</name>
</gene>
<sequence length="82" mass="9026">MSAPVLGVCVCALEDDSLMLLLSDCNRFFYQPKLARTSATPVKDISTEDDRTDATEYMPVVECLQPQGSLCSPVVNYIYCSP</sequence>
<evidence type="ECO:0000313" key="2">
    <source>
        <dbReference type="Proteomes" id="UP000762676"/>
    </source>
</evidence>
<evidence type="ECO:0000313" key="1">
    <source>
        <dbReference type="EMBL" id="GFR64574.1"/>
    </source>
</evidence>
<keyword evidence="2" id="KW-1185">Reference proteome</keyword>
<dbReference type="AlphaFoldDB" id="A0AAV4EUF5"/>